<evidence type="ECO:0000313" key="3">
    <source>
        <dbReference type="Proteomes" id="UP001460270"/>
    </source>
</evidence>
<keyword evidence="3" id="KW-1185">Reference proteome</keyword>
<dbReference type="AlphaFoldDB" id="A0AAW0N5F1"/>
<proteinExistence type="predicted"/>
<dbReference type="EMBL" id="JBBPFD010000018">
    <property type="protein sequence ID" value="KAK7889230.1"/>
    <property type="molecule type" value="Genomic_DNA"/>
</dbReference>
<comment type="caution">
    <text evidence="2">The sequence shown here is derived from an EMBL/GenBank/DDBJ whole genome shotgun (WGS) entry which is preliminary data.</text>
</comment>
<feature type="compositionally biased region" description="Basic and acidic residues" evidence="1">
    <location>
        <begin position="65"/>
        <end position="80"/>
    </location>
</feature>
<dbReference type="Proteomes" id="UP001460270">
    <property type="component" value="Unassembled WGS sequence"/>
</dbReference>
<reference evidence="3" key="1">
    <citation type="submission" date="2024-04" db="EMBL/GenBank/DDBJ databases">
        <title>Salinicola lusitanus LLJ914,a marine bacterium isolated from the Okinawa Trough.</title>
        <authorList>
            <person name="Li J."/>
        </authorList>
    </citation>
    <scope>NUCLEOTIDE SEQUENCE [LARGE SCALE GENOMIC DNA]</scope>
</reference>
<accession>A0AAW0N5F1</accession>
<evidence type="ECO:0000313" key="2">
    <source>
        <dbReference type="EMBL" id="KAK7889230.1"/>
    </source>
</evidence>
<gene>
    <name evidence="2" type="ORF">WMY93_024790</name>
</gene>
<name>A0AAW0N5F1_9GOBI</name>
<organism evidence="2 3">
    <name type="scientific">Mugilogobius chulae</name>
    <name type="common">yellowstripe goby</name>
    <dbReference type="NCBI Taxonomy" id="88201"/>
    <lineage>
        <taxon>Eukaryota</taxon>
        <taxon>Metazoa</taxon>
        <taxon>Chordata</taxon>
        <taxon>Craniata</taxon>
        <taxon>Vertebrata</taxon>
        <taxon>Euteleostomi</taxon>
        <taxon>Actinopterygii</taxon>
        <taxon>Neopterygii</taxon>
        <taxon>Teleostei</taxon>
        <taxon>Neoteleostei</taxon>
        <taxon>Acanthomorphata</taxon>
        <taxon>Gobiaria</taxon>
        <taxon>Gobiiformes</taxon>
        <taxon>Gobioidei</taxon>
        <taxon>Gobiidae</taxon>
        <taxon>Gobionellinae</taxon>
        <taxon>Mugilogobius</taxon>
    </lineage>
</organism>
<sequence>MESHSNLFTGETRRKRRRLPQTDTDGVFCSDATEYCPPIKRTRLHHLHLSTRDISTVDRTMRERKRSMEEALDEGLRDSSKYCPPSKRTRVQIYTEDIQMDSEASESDSDQMETDDSSNNHTPDDYTQMEIDQDIAALDGFVPMETDENMSTGALLDPVPMETNLDCTQRKMWTKKASVYRNADAPETQMETDSEYMRTKLLIKKAKVARKANASATKMETDCGSTQKAPVSGTLRKQATSQSQLTQELKAERKRLTAQRLMMYFPTEVLKQISGAHGQ</sequence>
<feature type="compositionally biased region" description="Acidic residues" evidence="1">
    <location>
        <begin position="98"/>
        <end position="116"/>
    </location>
</feature>
<feature type="region of interest" description="Disordered" evidence="1">
    <location>
        <begin position="65"/>
        <end position="126"/>
    </location>
</feature>
<protein>
    <submittedName>
        <fullName evidence="2">Uncharacterized protein</fullName>
    </submittedName>
</protein>
<evidence type="ECO:0000256" key="1">
    <source>
        <dbReference type="SAM" id="MobiDB-lite"/>
    </source>
</evidence>
<feature type="region of interest" description="Disordered" evidence="1">
    <location>
        <begin position="219"/>
        <end position="244"/>
    </location>
</feature>